<sequence length="161" mass="17610">MPVTDVRHDLDNLTLTITADFAAPVERVWQVYADPRQLEKVWGPPTYPATVVDHDLTPGGRVTYYMTGPEGDKHAGYWLVKSVEEPRGFSFDDGFADLDFNPNPDLPVSGNVYTFTEHDGGTRATYVSTYASAEALQQVLDMGVVEGASGAINQIDELLAS</sequence>
<evidence type="ECO:0000259" key="2">
    <source>
        <dbReference type="Pfam" id="PF08327"/>
    </source>
</evidence>
<reference evidence="3" key="2">
    <citation type="journal article" date="2009" name="Biotechnol. Lett.">
        <title>Molecular cloning and sequence analysis of the sisomicin biosynthetic gene cluster from Micromonospora inyoensis.</title>
        <authorList>
            <person name="Hong W.R."/>
            <person name="Ge M."/>
            <person name="Zeng Z.H."/>
            <person name="Zhu L."/>
            <person name="Luo M.Y."/>
            <person name="Shao L."/>
            <person name="Chen D.J."/>
        </authorList>
    </citation>
    <scope>NUCLEOTIDE SEQUENCE</scope>
    <source>
        <strain evidence="3">TS388</strain>
    </source>
</reference>
<dbReference type="CDD" id="cd07814">
    <property type="entry name" value="SRPBCC_CalC_Aha1-like"/>
    <property type="match status" value="1"/>
</dbReference>
<gene>
    <name evidence="3" type="primary">sis31</name>
</gene>
<feature type="domain" description="Activator of Hsp90 ATPase homologue 1/2-like C-terminal" evidence="2">
    <location>
        <begin position="22"/>
        <end position="159"/>
    </location>
</feature>
<dbReference type="EMBL" id="FJ160413">
    <property type="protein sequence ID" value="ACN38365.1"/>
    <property type="molecule type" value="Genomic_DNA"/>
</dbReference>
<dbReference type="InterPro" id="IPR013538">
    <property type="entry name" value="ASHA1/2-like_C"/>
</dbReference>
<organism evidence="3">
    <name type="scientific">Micromonospora inyonensis</name>
    <dbReference type="NCBI Taxonomy" id="47866"/>
    <lineage>
        <taxon>Bacteria</taxon>
        <taxon>Bacillati</taxon>
        <taxon>Actinomycetota</taxon>
        <taxon>Actinomycetes</taxon>
        <taxon>Micromonosporales</taxon>
        <taxon>Micromonosporaceae</taxon>
        <taxon>Micromonospora</taxon>
    </lineage>
</organism>
<accession>C9W397</accession>
<proteinExistence type="inferred from homology"/>
<comment type="similarity">
    <text evidence="1">Belongs to the AHA1 family.</text>
</comment>
<dbReference type="InterPro" id="IPR023393">
    <property type="entry name" value="START-like_dom_sf"/>
</dbReference>
<dbReference type="Pfam" id="PF08327">
    <property type="entry name" value="AHSA1"/>
    <property type="match status" value="1"/>
</dbReference>
<evidence type="ECO:0000256" key="1">
    <source>
        <dbReference type="ARBA" id="ARBA00006817"/>
    </source>
</evidence>
<dbReference type="AlphaFoldDB" id="C9W397"/>
<name>C9W397_9ACTN</name>
<evidence type="ECO:0000313" key="3">
    <source>
        <dbReference type="EMBL" id="ACN38365.1"/>
    </source>
</evidence>
<dbReference type="SUPFAM" id="SSF55961">
    <property type="entry name" value="Bet v1-like"/>
    <property type="match status" value="1"/>
</dbReference>
<protein>
    <submittedName>
        <fullName evidence="3">Activator of Hsp90 ATPase 1 family protein</fullName>
    </submittedName>
</protein>
<reference evidence="3" key="1">
    <citation type="submission" date="2008-08" db="EMBL/GenBank/DDBJ databases">
        <authorList>
            <person name="Hong W."/>
            <person name="Ge M."/>
            <person name="Zeng Z."/>
            <person name="Zhu L."/>
            <person name="Luo M."/>
            <person name="Shao L."/>
            <person name="Chen D."/>
        </authorList>
    </citation>
    <scope>NUCLEOTIDE SEQUENCE</scope>
    <source>
        <strain evidence="3">TS388</strain>
    </source>
</reference>
<dbReference type="Gene3D" id="3.30.530.20">
    <property type="match status" value="1"/>
</dbReference>